<accession>A0AAJ1IC95</accession>
<reference evidence="4 5" key="1">
    <citation type="submission" date="2022-12" db="EMBL/GenBank/DDBJ databases">
        <title>Metagenome assembled genome from gulf of manar.</title>
        <authorList>
            <person name="Kohli P."/>
            <person name="Pk S."/>
            <person name="Venkata Ramana C."/>
            <person name="Sasikala C."/>
        </authorList>
    </citation>
    <scope>NUCLEOTIDE SEQUENCE [LARGE SCALE GENOMIC DNA]</scope>
    <source>
        <strain evidence="4">JB008</strain>
    </source>
</reference>
<dbReference type="CDD" id="cd01143">
    <property type="entry name" value="YvrC"/>
    <property type="match status" value="1"/>
</dbReference>
<dbReference type="Pfam" id="PF01497">
    <property type="entry name" value="Peripla_BP_2"/>
    <property type="match status" value="1"/>
</dbReference>
<gene>
    <name evidence="4" type="ORF">PQJ61_07665</name>
</gene>
<dbReference type="PROSITE" id="PS50983">
    <property type="entry name" value="FE_B12_PBP"/>
    <property type="match status" value="1"/>
</dbReference>
<dbReference type="Gene3D" id="3.40.50.1980">
    <property type="entry name" value="Nitrogenase molybdenum iron protein domain"/>
    <property type="match status" value="2"/>
</dbReference>
<evidence type="ECO:0000256" key="1">
    <source>
        <dbReference type="ARBA" id="ARBA00022729"/>
    </source>
</evidence>
<dbReference type="PANTHER" id="PTHR30535">
    <property type="entry name" value="VITAMIN B12-BINDING PROTEIN"/>
    <property type="match status" value="1"/>
</dbReference>
<evidence type="ECO:0000259" key="3">
    <source>
        <dbReference type="PROSITE" id="PS50983"/>
    </source>
</evidence>
<dbReference type="InterPro" id="IPR054828">
    <property type="entry name" value="Vit_B12_bind_prot"/>
</dbReference>
<feature type="signal peptide" evidence="2">
    <location>
        <begin position="1"/>
        <end position="21"/>
    </location>
</feature>
<dbReference type="AlphaFoldDB" id="A0AAJ1IC95"/>
<organism evidence="4 5">
    <name type="scientific">Candidatus Thalassospirochaeta sargassi</name>
    <dbReference type="NCBI Taxonomy" id="3119039"/>
    <lineage>
        <taxon>Bacteria</taxon>
        <taxon>Pseudomonadati</taxon>
        <taxon>Spirochaetota</taxon>
        <taxon>Spirochaetia</taxon>
        <taxon>Spirochaetales</taxon>
        <taxon>Spirochaetaceae</taxon>
        <taxon>Candidatus Thalassospirochaeta</taxon>
    </lineage>
</organism>
<sequence>MKTLKIIAAFLLFLLPLNIFAGGQQEVPESVDAAGGTEAVEELRVVSLAPNITEVIFALGKGDALVGRTDWCNYPPEASDVATVGSIQQPSIEAIIELEPDIIIASTHAPKDIADQLTASGLDVRYYYGPEEFEGVYEVIRLVGADLGAEAEAEALVADMSSRYEAIRKLSENYTDKPSVYYAIGFGEGGDWTAGGDTFIGQMLEVAGGENIAADISGWSYSLEKLVEKQPDIIIVGQALKDLFIGSPFYSELEAVKNGRVYGINEDTISRQGPRLIEGIEQLNAIFQEK</sequence>
<dbReference type="EMBL" id="JAQQAL010000015">
    <property type="protein sequence ID" value="MDC7226627.1"/>
    <property type="molecule type" value="Genomic_DNA"/>
</dbReference>
<evidence type="ECO:0000313" key="4">
    <source>
        <dbReference type="EMBL" id="MDC7226627.1"/>
    </source>
</evidence>
<dbReference type="PANTHER" id="PTHR30535:SF34">
    <property type="entry name" value="MOLYBDATE-BINDING PROTEIN MOLA"/>
    <property type="match status" value="1"/>
</dbReference>
<dbReference type="InterPro" id="IPR002491">
    <property type="entry name" value="ABC_transptr_periplasmic_BD"/>
</dbReference>
<feature type="chain" id="PRO_5042552114" evidence="2">
    <location>
        <begin position="22"/>
        <end position="290"/>
    </location>
</feature>
<name>A0AAJ1IC95_9SPIO</name>
<comment type="caution">
    <text evidence="4">The sequence shown here is derived from an EMBL/GenBank/DDBJ whole genome shotgun (WGS) entry which is preliminary data.</text>
</comment>
<evidence type="ECO:0000256" key="2">
    <source>
        <dbReference type="SAM" id="SignalP"/>
    </source>
</evidence>
<dbReference type="GO" id="GO:0071281">
    <property type="term" value="P:cellular response to iron ion"/>
    <property type="evidence" value="ECO:0007669"/>
    <property type="project" value="TreeGrafter"/>
</dbReference>
<evidence type="ECO:0000313" key="5">
    <source>
        <dbReference type="Proteomes" id="UP001221217"/>
    </source>
</evidence>
<proteinExistence type="predicted"/>
<protein>
    <submittedName>
        <fullName evidence="4">ABC transporter substrate-binding protein</fullName>
    </submittedName>
</protein>
<dbReference type="NCBIfam" id="NF038402">
    <property type="entry name" value="TroA_like"/>
    <property type="match status" value="1"/>
</dbReference>
<keyword evidence="1 2" id="KW-0732">Signal</keyword>
<dbReference type="Proteomes" id="UP001221217">
    <property type="component" value="Unassembled WGS sequence"/>
</dbReference>
<dbReference type="InterPro" id="IPR050902">
    <property type="entry name" value="ABC_Transporter_SBP"/>
</dbReference>
<dbReference type="SUPFAM" id="SSF53807">
    <property type="entry name" value="Helical backbone' metal receptor"/>
    <property type="match status" value="1"/>
</dbReference>
<feature type="domain" description="Fe/B12 periplasmic-binding" evidence="3">
    <location>
        <begin position="44"/>
        <end position="290"/>
    </location>
</feature>